<evidence type="ECO:0000259" key="2">
    <source>
        <dbReference type="Pfam" id="PF00534"/>
    </source>
</evidence>
<dbReference type="RefSeq" id="WP_066486959.1">
    <property type="nucleotide sequence ID" value="NZ_CP013389.1"/>
</dbReference>
<dbReference type="PANTHER" id="PTHR46401:SF2">
    <property type="entry name" value="GLYCOSYLTRANSFERASE WBBK-RELATED"/>
    <property type="match status" value="1"/>
</dbReference>
<dbReference type="SUPFAM" id="SSF53756">
    <property type="entry name" value="UDP-Glycosyltransferase/glycogen phosphorylase"/>
    <property type="match status" value="1"/>
</dbReference>
<accession>A0A1B4FZJ5</accession>
<protein>
    <submittedName>
        <fullName evidence="3">Glycosyl transferase</fullName>
    </submittedName>
</protein>
<dbReference type="Pfam" id="PF00534">
    <property type="entry name" value="Glycos_transf_1"/>
    <property type="match status" value="1"/>
</dbReference>
<keyword evidence="1 3" id="KW-0808">Transferase</keyword>
<evidence type="ECO:0000313" key="4">
    <source>
        <dbReference type="Proteomes" id="UP000067711"/>
    </source>
</evidence>
<dbReference type="Gene3D" id="3.40.50.2000">
    <property type="entry name" value="Glycogen Phosphorylase B"/>
    <property type="match status" value="1"/>
</dbReference>
<dbReference type="GO" id="GO:0016757">
    <property type="term" value="F:glycosyltransferase activity"/>
    <property type="evidence" value="ECO:0007669"/>
    <property type="project" value="InterPro"/>
</dbReference>
<dbReference type="AlphaFoldDB" id="A0A1B4FZJ5"/>
<dbReference type="Proteomes" id="UP000067711">
    <property type="component" value="Chromosome 1"/>
</dbReference>
<evidence type="ECO:0000313" key="3">
    <source>
        <dbReference type="EMBL" id="AOJ09093.1"/>
    </source>
</evidence>
<sequence length="322" mass="35535">MKVLFATYPMAFHTPGGGEIQLLAYRKHLPAHGVDVTLFDSWNPRFLEHDVVHFFSCVGGSIHFCNFVKQLGLPLVVSSSLWVTEETKHLYPIGEIHHQFSLADRVVANSDIECDTLARVLELPRDKFVSVLNGVEPMFYDRQPASSFRDAFDLSDRFVLNVGNIEPRKNQLALVRAMKSFPELKLVLIGHQRDPAYARACLDEGGDQTIYLGALPHESPLLRAAYAACEAFCLPSTLETPGLAALEAHAAGARIAVTRIGSTEEYFGGHVAYLDPSSVESIVQSIRQAMALERTAAQPNRNLSWQAVLAPLKTLYASLSTT</sequence>
<feature type="domain" description="Glycosyl transferase family 1" evidence="2">
    <location>
        <begin position="149"/>
        <end position="301"/>
    </location>
</feature>
<dbReference type="GO" id="GO:0009103">
    <property type="term" value="P:lipopolysaccharide biosynthetic process"/>
    <property type="evidence" value="ECO:0007669"/>
    <property type="project" value="TreeGrafter"/>
</dbReference>
<dbReference type="EMBL" id="CP013389">
    <property type="protein sequence ID" value="AOJ09093.1"/>
    <property type="molecule type" value="Genomic_DNA"/>
</dbReference>
<dbReference type="InterPro" id="IPR001296">
    <property type="entry name" value="Glyco_trans_1"/>
</dbReference>
<gene>
    <name evidence="3" type="ORF">WS71_17070</name>
</gene>
<reference evidence="3 4" key="1">
    <citation type="submission" date="2015-12" db="EMBL/GenBank/DDBJ databases">
        <title>Diversity of Burkholderia near neighbor genomes.</title>
        <authorList>
            <person name="Sahl J."/>
            <person name="Wagner D."/>
            <person name="Keim P."/>
        </authorList>
    </citation>
    <scope>NUCLEOTIDE SEQUENCE [LARGE SCALE GENOMIC DNA]</scope>
    <source>
        <strain evidence="3 4">BDU8</strain>
    </source>
</reference>
<organism evidence="3 4">
    <name type="scientific">Burkholderia mayonis</name>
    <dbReference type="NCBI Taxonomy" id="1385591"/>
    <lineage>
        <taxon>Bacteria</taxon>
        <taxon>Pseudomonadati</taxon>
        <taxon>Pseudomonadota</taxon>
        <taxon>Betaproteobacteria</taxon>
        <taxon>Burkholderiales</taxon>
        <taxon>Burkholderiaceae</taxon>
        <taxon>Burkholderia</taxon>
        <taxon>pseudomallei group</taxon>
    </lineage>
</organism>
<dbReference type="PANTHER" id="PTHR46401">
    <property type="entry name" value="GLYCOSYLTRANSFERASE WBBK-RELATED"/>
    <property type="match status" value="1"/>
</dbReference>
<name>A0A1B4FZJ5_9BURK</name>
<evidence type="ECO:0000256" key="1">
    <source>
        <dbReference type="ARBA" id="ARBA00022679"/>
    </source>
</evidence>
<proteinExistence type="predicted"/>